<comment type="similarity">
    <text evidence="2">Belongs to the intradiol ring-cleavage dioxygenase family.</text>
</comment>
<evidence type="ECO:0000256" key="5">
    <source>
        <dbReference type="ARBA" id="ARBA00023002"/>
    </source>
</evidence>
<dbReference type="SUPFAM" id="SSF49482">
    <property type="entry name" value="Aromatic compound dioxygenase"/>
    <property type="match status" value="1"/>
</dbReference>
<evidence type="ECO:0000256" key="6">
    <source>
        <dbReference type="ARBA" id="ARBA00023004"/>
    </source>
</evidence>
<keyword evidence="9" id="KW-1185">Reference proteome</keyword>
<dbReference type="InterPro" id="IPR050770">
    <property type="entry name" value="Intradiol_RC_Dioxygenase"/>
</dbReference>
<evidence type="ECO:0000256" key="2">
    <source>
        <dbReference type="ARBA" id="ARBA00007825"/>
    </source>
</evidence>
<comment type="cofactor">
    <cofactor evidence="1">
        <name>Fe(3+)</name>
        <dbReference type="ChEBI" id="CHEBI:29034"/>
    </cofactor>
</comment>
<sequence>MSRRMRENINLFYKHLNNFLQEANLNQNEYTSFLKWADRLGRNGEWPLFAEVFIESSVLKNMYLANKEMTPSFLGPYYVEGAPILDKPYQLPMRPNEKGEKLMFSGTVKDADGTPLNNTLVDMWQVDADGHYSSFDADAPPYNLRGRFYTDENGSFEVESIVPNQRHIPKDGPTSECLNMIDQHPYRPTYLHFMFKRKDYETLITKVYFQKDESLDVTDDVRSSLMTKLYEKDDHKVASFDFVMLNAE</sequence>
<keyword evidence="5" id="KW-0560">Oxidoreductase</keyword>
<evidence type="ECO:0000256" key="4">
    <source>
        <dbReference type="ARBA" id="ARBA00022964"/>
    </source>
</evidence>
<dbReference type="EMBL" id="FNIG01000003">
    <property type="protein sequence ID" value="SDN26292.1"/>
    <property type="molecule type" value="Genomic_DNA"/>
</dbReference>
<feature type="domain" description="Intradiol ring-cleavage dioxygenases" evidence="7">
    <location>
        <begin position="104"/>
        <end position="132"/>
    </location>
</feature>
<organism evidence="8 9">
    <name type="scientific">Tenuibacillus multivorans</name>
    <dbReference type="NCBI Taxonomy" id="237069"/>
    <lineage>
        <taxon>Bacteria</taxon>
        <taxon>Bacillati</taxon>
        <taxon>Bacillota</taxon>
        <taxon>Bacilli</taxon>
        <taxon>Bacillales</taxon>
        <taxon>Bacillaceae</taxon>
        <taxon>Tenuibacillus</taxon>
    </lineage>
</organism>
<dbReference type="STRING" id="237069.SAMN05216498_1890"/>
<dbReference type="GO" id="GO:0009712">
    <property type="term" value="P:catechol-containing compound metabolic process"/>
    <property type="evidence" value="ECO:0007669"/>
    <property type="project" value="InterPro"/>
</dbReference>
<dbReference type="Gene3D" id="2.60.130.10">
    <property type="entry name" value="Aromatic compound dioxygenase"/>
    <property type="match status" value="1"/>
</dbReference>
<reference evidence="8 9" key="1">
    <citation type="submission" date="2016-10" db="EMBL/GenBank/DDBJ databases">
        <authorList>
            <person name="de Groot N.N."/>
        </authorList>
    </citation>
    <scope>NUCLEOTIDE SEQUENCE [LARGE SCALE GENOMIC DNA]</scope>
    <source>
        <strain evidence="8 9">CGMCC 1.3442</strain>
    </source>
</reference>
<evidence type="ECO:0000313" key="9">
    <source>
        <dbReference type="Proteomes" id="UP000199334"/>
    </source>
</evidence>
<accession>A0A1G9ZXI6</accession>
<dbReference type="Proteomes" id="UP000199334">
    <property type="component" value="Unassembled WGS sequence"/>
</dbReference>
<keyword evidence="3" id="KW-0479">Metal-binding</keyword>
<evidence type="ECO:0000259" key="7">
    <source>
        <dbReference type="PROSITE" id="PS00083"/>
    </source>
</evidence>
<keyword evidence="4 8" id="KW-0223">Dioxygenase</keyword>
<dbReference type="PANTHER" id="PTHR33711">
    <property type="entry name" value="DIOXYGENASE, PUTATIVE (AFU_ORTHOLOGUE AFUA_2G02910)-RELATED"/>
    <property type="match status" value="1"/>
</dbReference>
<dbReference type="InterPro" id="IPR007535">
    <property type="entry name" value="Catechol_dOase_N"/>
</dbReference>
<protein>
    <submittedName>
        <fullName evidence="8">Catechol 1,2-dioxygenase</fullName>
    </submittedName>
</protein>
<evidence type="ECO:0000256" key="1">
    <source>
        <dbReference type="ARBA" id="ARBA00001965"/>
    </source>
</evidence>
<name>A0A1G9ZXI6_9BACI</name>
<dbReference type="PANTHER" id="PTHR33711:SF7">
    <property type="entry name" value="INTRADIOL RING-CLEAVAGE DIOXYGENASES DOMAIN-CONTAINING PROTEIN-RELATED"/>
    <property type="match status" value="1"/>
</dbReference>
<dbReference type="InterPro" id="IPR015889">
    <property type="entry name" value="Intradiol_dOase_core"/>
</dbReference>
<gene>
    <name evidence="8" type="ORF">SAMN05216498_1890</name>
</gene>
<keyword evidence="6" id="KW-0408">Iron</keyword>
<evidence type="ECO:0000313" key="8">
    <source>
        <dbReference type="EMBL" id="SDN26292.1"/>
    </source>
</evidence>
<dbReference type="InterPro" id="IPR000627">
    <property type="entry name" value="Intradiol_dOase_C"/>
</dbReference>
<dbReference type="RefSeq" id="WP_093856345.1">
    <property type="nucleotide sequence ID" value="NZ_BJVZ01000006.1"/>
</dbReference>
<dbReference type="AlphaFoldDB" id="A0A1G9ZXI6"/>
<dbReference type="PROSITE" id="PS00083">
    <property type="entry name" value="INTRADIOL_DIOXYGENAS"/>
    <property type="match status" value="1"/>
</dbReference>
<dbReference type="Pfam" id="PF04444">
    <property type="entry name" value="Dioxygenase_N"/>
    <property type="match status" value="1"/>
</dbReference>
<proteinExistence type="inferred from homology"/>
<dbReference type="GO" id="GO:0018576">
    <property type="term" value="F:catechol 1,2-dioxygenase activity"/>
    <property type="evidence" value="ECO:0007669"/>
    <property type="project" value="InterPro"/>
</dbReference>
<dbReference type="GO" id="GO:0008199">
    <property type="term" value="F:ferric iron binding"/>
    <property type="evidence" value="ECO:0007669"/>
    <property type="project" value="InterPro"/>
</dbReference>
<dbReference type="OrthoDB" id="9800887at2"/>
<dbReference type="Pfam" id="PF00775">
    <property type="entry name" value="Dioxygenase_C"/>
    <property type="match status" value="1"/>
</dbReference>
<evidence type="ECO:0000256" key="3">
    <source>
        <dbReference type="ARBA" id="ARBA00022723"/>
    </source>
</evidence>